<feature type="transmembrane region" description="Helical" evidence="7">
    <location>
        <begin position="334"/>
        <end position="357"/>
    </location>
</feature>
<dbReference type="GO" id="GO:0016020">
    <property type="term" value="C:membrane"/>
    <property type="evidence" value="ECO:0007669"/>
    <property type="project" value="UniProtKB-SubCell"/>
</dbReference>
<keyword evidence="2 7" id="KW-0812">Transmembrane</keyword>
<keyword evidence="9" id="KW-0496">Mitochondrion</keyword>
<feature type="transmembrane region" description="Helical" evidence="7">
    <location>
        <begin position="270"/>
        <end position="294"/>
    </location>
</feature>
<sequence>MTLDLVILRPEFSLLFGFLVLLWYGTGGLVAPLSEKLTVAEPLRCVRIASSGRAKQASKAGAEQGANAGPAHAATALTLWRLLWCALSAALMFYGPLHSVFLGGRFQKDQYRSMLCGVLFLTGLLVLRVSYGWQKAAAIRHPEYVYLRMLALMGQYLLVQTTDLMSMYLCMELQSFSLVVLCGLNSKSALRLEAAMKYFLLSAFRSCLLLLGIGMIYWQTGETKIRILENIAERSALEPSLFLLLGIWFVSMGLLWKLAAAPLHFWVPDVYTGAWSSVSLWITVMPKIAVLSFWTMHWQALWGNRFGSTLAFFRILSMLIGAFAPLAQTSLKRLLAYSSIGHMGLLLMPLCGCGSRAGGSRARSSLGALWTHMFIYILTNLGVWALIMWPRSRPSSYGSGGRSRSAAGPQYIWDLKGLAKSSATAARRWAILMTSLAGLPPVYGFLGKALILWDSVNNGLYTTVAVALLYTLVGAVYYLKVMKVCYVDSPSSWRTYAKTNSITAYTVRGVVRLMMIGLWCGNVMFLFTHLAGLRATC</sequence>
<evidence type="ECO:0000256" key="1">
    <source>
        <dbReference type="ARBA" id="ARBA00004141"/>
    </source>
</evidence>
<evidence type="ECO:0000256" key="5">
    <source>
        <dbReference type="ARBA" id="ARBA00023027"/>
    </source>
</evidence>
<organism evidence="9">
    <name type="scientific">Sphaeropleales sp. YC001</name>
    <dbReference type="NCBI Taxonomy" id="1715688"/>
    <lineage>
        <taxon>Eukaryota</taxon>
        <taxon>Viridiplantae</taxon>
        <taxon>Chlorophyta</taxon>
        <taxon>core chlorophytes</taxon>
        <taxon>Chlorophyceae</taxon>
        <taxon>CS clade</taxon>
        <taxon>Sphaeropleales</taxon>
    </lineage>
</organism>
<feature type="transmembrane region" description="Helical" evidence="7">
    <location>
        <begin position="306"/>
        <end position="327"/>
    </location>
</feature>
<feature type="transmembrane region" description="Helical" evidence="7">
    <location>
        <begin position="198"/>
        <end position="220"/>
    </location>
</feature>
<feature type="transmembrane region" description="Helical" evidence="7">
    <location>
        <begin position="369"/>
        <end position="389"/>
    </location>
</feature>
<evidence type="ECO:0000256" key="3">
    <source>
        <dbReference type="ARBA" id="ARBA00022967"/>
    </source>
</evidence>
<comment type="subcellular location">
    <subcellularLocation>
        <location evidence="1">Membrane</location>
        <topology evidence="1">Multi-pass membrane protein</topology>
    </subcellularLocation>
</comment>
<feature type="transmembrane region" description="Helical" evidence="7">
    <location>
        <begin position="12"/>
        <end position="34"/>
    </location>
</feature>
<proteinExistence type="predicted"/>
<keyword evidence="5" id="KW-0520">NAD</keyword>
<feature type="transmembrane region" description="Helical" evidence="7">
    <location>
        <begin position="459"/>
        <end position="479"/>
    </location>
</feature>
<evidence type="ECO:0000313" key="9">
    <source>
        <dbReference type="EMBL" id="ALF99709.1"/>
    </source>
</evidence>
<dbReference type="EMBL" id="KT259054">
    <property type="protein sequence ID" value="ALF99709.1"/>
    <property type="molecule type" value="Genomic_DNA"/>
</dbReference>
<evidence type="ECO:0000259" key="8">
    <source>
        <dbReference type="Pfam" id="PF00361"/>
    </source>
</evidence>
<feature type="transmembrane region" description="Helical" evidence="7">
    <location>
        <begin position="165"/>
        <end position="186"/>
    </location>
</feature>
<evidence type="ECO:0000256" key="4">
    <source>
        <dbReference type="ARBA" id="ARBA00022989"/>
    </source>
</evidence>
<reference evidence="9" key="1">
    <citation type="submission" date="2015-07" db="EMBL/GenBank/DDBJ databases">
        <title>Morphology and the mitochondrial genome of the green algal strain YC001 (Sphaeropleales, Chlorophyta).</title>
        <authorList>
            <person name="Lee H.-G."/>
            <person name="Song H.J."/>
            <person name="Kim D.-S."/>
            <person name="Cho C.H."/>
            <person name="La H.-J."/>
            <person name="Oh H.-M."/>
            <person name="Yoon H.S."/>
        </authorList>
    </citation>
    <scope>NUCLEOTIDE SEQUENCE</scope>
    <source>
        <strain evidence="9">YC001</strain>
    </source>
</reference>
<accession>A0A0N9HE12</accession>
<keyword evidence="3" id="KW-1278">Translocase</keyword>
<keyword evidence="6 7" id="KW-0472">Membrane</keyword>
<name>A0A0N9HE12_9CHLO</name>
<gene>
    <name evidence="9" type="primary">nad2</name>
    <name evidence="9" type="ORF">YC001_017</name>
</gene>
<evidence type="ECO:0000256" key="6">
    <source>
        <dbReference type="ARBA" id="ARBA00023136"/>
    </source>
</evidence>
<keyword evidence="4 7" id="KW-1133">Transmembrane helix</keyword>
<dbReference type="PANTHER" id="PTHR22773">
    <property type="entry name" value="NADH DEHYDROGENASE"/>
    <property type="match status" value="1"/>
</dbReference>
<geneLocation type="mitochondrion" evidence="9"/>
<feature type="domain" description="NADH:quinone oxidoreductase/Mrp antiporter transmembrane" evidence="8">
    <location>
        <begin position="162"/>
        <end position="470"/>
    </location>
</feature>
<dbReference type="Pfam" id="PF00361">
    <property type="entry name" value="Proton_antipo_M"/>
    <property type="match status" value="1"/>
</dbReference>
<evidence type="ECO:0000256" key="2">
    <source>
        <dbReference type="ARBA" id="ARBA00022692"/>
    </source>
</evidence>
<feature type="transmembrane region" description="Helical" evidence="7">
    <location>
        <begin position="429"/>
        <end position="453"/>
    </location>
</feature>
<feature type="transmembrane region" description="Helical" evidence="7">
    <location>
        <begin position="240"/>
        <end position="258"/>
    </location>
</feature>
<feature type="transmembrane region" description="Helical" evidence="7">
    <location>
        <begin position="110"/>
        <end position="131"/>
    </location>
</feature>
<feature type="transmembrane region" description="Helical" evidence="7">
    <location>
        <begin position="510"/>
        <end position="531"/>
    </location>
</feature>
<dbReference type="InterPro" id="IPR001750">
    <property type="entry name" value="ND/Mrp_TM"/>
</dbReference>
<evidence type="ECO:0000256" key="7">
    <source>
        <dbReference type="SAM" id="Phobius"/>
    </source>
</evidence>
<dbReference type="AlphaFoldDB" id="A0A0N9HE12"/>
<protein>
    <submittedName>
        <fullName evidence="9">NADH dehydrogenase subunit 2</fullName>
    </submittedName>
</protein>
<feature type="transmembrane region" description="Helical" evidence="7">
    <location>
        <begin position="82"/>
        <end position="104"/>
    </location>
</feature>